<evidence type="ECO:0000256" key="5">
    <source>
        <dbReference type="ARBA" id="ARBA00048539"/>
    </source>
</evidence>
<dbReference type="PANTHER" id="PTHR43033:SF1">
    <property type="entry name" value="TRNA(ILE)-LYSIDINE SYNTHASE-RELATED"/>
    <property type="match status" value="1"/>
</dbReference>
<comment type="domain">
    <text evidence="6">The N-terminal region contains the highly conserved SGGXDS motif, predicted to be a P-loop motif involved in ATP binding.</text>
</comment>
<evidence type="ECO:0000256" key="6">
    <source>
        <dbReference type="HAMAP-Rule" id="MF_01161"/>
    </source>
</evidence>
<dbReference type="Proteomes" id="UP000019754">
    <property type="component" value="Unassembled WGS sequence"/>
</dbReference>
<sequence length="360" mass="38914">MAGPPQVIARARTAVRIALTSRLEELADDTAASRYTPRLLVGVSGGADSLALLATTCWVGTRMGLETEAGIVDHGLQEDSAQVAERARVQAERLGATAHVLRVSVDTGAAGGLENAARDVRRSALEQLAEERGALALLLGHTLDDQAEQVLMALARGAGPRALAGIPRRRDVLLRPFLGTGRDESTALRRADTEEICALLDLDWWQDPMNADPAHLRSRVRHRVMPLLREVLGEQIDENLARSADLVRADVDHLDAEAAALLEGLRRDGAPSREEGDLLLLDVHALAAAPEPLRTRVLRDASRLAEQAGSTPSGKSLLRRQVLAVDTLAVRWHGQAPVALPGRIEVARRDGLLVWRRNET</sequence>
<evidence type="ECO:0000256" key="4">
    <source>
        <dbReference type="ARBA" id="ARBA00022840"/>
    </source>
</evidence>
<dbReference type="HAMAP" id="MF_01161">
    <property type="entry name" value="tRNA_Ile_lys_synt"/>
    <property type="match status" value="1"/>
</dbReference>
<dbReference type="InterPro" id="IPR014729">
    <property type="entry name" value="Rossmann-like_a/b/a_fold"/>
</dbReference>
<protein>
    <recommendedName>
        <fullName evidence="6">tRNA(Ile)-lysidine synthase</fullName>
        <ecNumber evidence="6">6.3.4.19</ecNumber>
    </recommendedName>
    <alternativeName>
        <fullName evidence="6">tRNA(Ile)-2-lysyl-cytidine synthase</fullName>
    </alternativeName>
    <alternativeName>
        <fullName evidence="6">tRNA(Ile)-lysidine synthetase</fullName>
    </alternativeName>
</protein>
<comment type="similarity">
    <text evidence="6">Belongs to the tRNA(Ile)-lysidine synthase family.</text>
</comment>
<evidence type="ECO:0000313" key="8">
    <source>
        <dbReference type="EMBL" id="EYT49881.1"/>
    </source>
</evidence>
<comment type="catalytic activity">
    <reaction evidence="5 6">
        <text>cytidine(34) in tRNA(Ile2) + L-lysine + ATP = lysidine(34) in tRNA(Ile2) + AMP + diphosphate + H(+)</text>
        <dbReference type="Rhea" id="RHEA:43744"/>
        <dbReference type="Rhea" id="RHEA-COMP:10625"/>
        <dbReference type="Rhea" id="RHEA-COMP:10670"/>
        <dbReference type="ChEBI" id="CHEBI:15378"/>
        <dbReference type="ChEBI" id="CHEBI:30616"/>
        <dbReference type="ChEBI" id="CHEBI:32551"/>
        <dbReference type="ChEBI" id="CHEBI:33019"/>
        <dbReference type="ChEBI" id="CHEBI:82748"/>
        <dbReference type="ChEBI" id="CHEBI:83665"/>
        <dbReference type="ChEBI" id="CHEBI:456215"/>
        <dbReference type="EC" id="6.3.4.19"/>
    </reaction>
</comment>
<dbReference type="InterPro" id="IPR012795">
    <property type="entry name" value="tRNA_Ile_lys_synt_N"/>
</dbReference>
<name>A0A022L1T7_9MICO</name>
<comment type="subcellular location">
    <subcellularLocation>
        <location evidence="6">Cytoplasm</location>
    </subcellularLocation>
</comment>
<dbReference type="SUPFAM" id="SSF82829">
    <property type="entry name" value="MesJ substrate recognition domain-like"/>
    <property type="match status" value="1"/>
</dbReference>
<dbReference type="InterPro" id="IPR011063">
    <property type="entry name" value="TilS/TtcA_N"/>
</dbReference>
<keyword evidence="4 6" id="KW-0067">ATP-binding</keyword>
<dbReference type="InterPro" id="IPR012094">
    <property type="entry name" value="tRNA_Ile_lys_synt"/>
</dbReference>
<keyword evidence="2 6" id="KW-0819">tRNA processing</keyword>
<keyword evidence="9" id="KW-1185">Reference proteome</keyword>
<feature type="binding site" evidence="6">
    <location>
        <begin position="44"/>
        <end position="49"/>
    </location>
    <ligand>
        <name>ATP</name>
        <dbReference type="ChEBI" id="CHEBI:30616"/>
    </ligand>
</feature>
<evidence type="ECO:0000256" key="3">
    <source>
        <dbReference type="ARBA" id="ARBA00022741"/>
    </source>
</evidence>
<feature type="domain" description="tRNA(Ile)-lysidine/2-thiocytidine synthase N-terminal" evidence="7">
    <location>
        <begin position="39"/>
        <end position="223"/>
    </location>
</feature>
<organism evidence="8 9">
    <name type="scientific">Brachybacterium muris UCD-AY4</name>
    <dbReference type="NCBI Taxonomy" id="1249481"/>
    <lineage>
        <taxon>Bacteria</taxon>
        <taxon>Bacillati</taxon>
        <taxon>Actinomycetota</taxon>
        <taxon>Actinomycetes</taxon>
        <taxon>Micrococcales</taxon>
        <taxon>Dermabacteraceae</taxon>
        <taxon>Brachybacterium</taxon>
    </lineage>
</organism>
<proteinExistence type="inferred from homology"/>
<dbReference type="STRING" id="1249481.D641_0105855"/>
<comment type="function">
    <text evidence="6">Ligates lysine onto the cytidine present at position 34 of the AUA codon-specific tRNA(Ile) that contains the anticodon CAU, in an ATP-dependent manner. Cytidine is converted to lysidine, thus changing the amino acid specificity of the tRNA from methionine to isoleucine.</text>
</comment>
<dbReference type="GO" id="GO:0032267">
    <property type="term" value="F:tRNA(Ile)-lysidine synthase activity"/>
    <property type="evidence" value="ECO:0007669"/>
    <property type="project" value="UniProtKB-EC"/>
</dbReference>
<keyword evidence="3 6" id="KW-0547">Nucleotide-binding</keyword>
<dbReference type="EC" id="6.3.4.19" evidence="6"/>
<dbReference type="PANTHER" id="PTHR43033">
    <property type="entry name" value="TRNA(ILE)-LYSIDINE SYNTHASE-RELATED"/>
    <property type="match status" value="1"/>
</dbReference>
<evidence type="ECO:0000259" key="7">
    <source>
        <dbReference type="Pfam" id="PF01171"/>
    </source>
</evidence>
<dbReference type="NCBIfam" id="TIGR02432">
    <property type="entry name" value="lysidine_TilS_N"/>
    <property type="match status" value="1"/>
</dbReference>
<dbReference type="OrthoDB" id="5244702at2"/>
<dbReference type="Gene3D" id="3.40.50.620">
    <property type="entry name" value="HUPs"/>
    <property type="match status" value="1"/>
</dbReference>
<evidence type="ECO:0000256" key="2">
    <source>
        <dbReference type="ARBA" id="ARBA00022694"/>
    </source>
</evidence>
<comment type="caution">
    <text evidence="8">The sequence shown here is derived from an EMBL/GenBank/DDBJ whole genome shotgun (WGS) entry which is preliminary data.</text>
</comment>
<dbReference type="GO" id="GO:0005524">
    <property type="term" value="F:ATP binding"/>
    <property type="evidence" value="ECO:0007669"/>
    <property type="project" value="UniProtKB-UniRule"/>
</dbReference>
<dbReference type="AlphaFoldDB" id="A0A022L1T7"/>
<dbReference type="Pfam" id="PF01171">
    <property type="entry name" value="ATP_bind_3"/>
    <property type="match status" value="1"/>
</dbReference>
<evidence type="ECO:0000313" key="9">
    <source>
        <dbReference type="Proteomes" id="UP000019754"/>
    </source>
</evidence>
<dbReference type="CDD" id="cd01992">
    <property type="entry name" value="TilS_N"/>
    <property type="match status" value="1"/>
</dbReference>
<evidence type="ECO:0000256" key="1">
    <source>
        <dbReference type="ARBA" id="ARBA00022598"/>
    </source>
</evidence>
<dbReference type="EMBL" id="AORC01000006">
    <property type="protein sequence ID" value="EYT49881.1"/>
    <property type="molecule type" value="Genomic_DNA"/>
</dbReference>
<dbReference type="GO" id="GO:0005737">
    <property type="term" value="C:cytoplasm"/>
    <property type="evidence" value="ECO:0007669"/>
    <property type="project" value="UniProtKB-SubCell"/>
</dbReference>
<dbReference type="SUPFAM" id="SSF52402">
    <property type="entry name" value="Adenine nucleotide alpha hydrolases-like"/>
    <property type="match status" value="1"/>
</dbReference>
<gene>
    <name evidence="6" type="primary">tilS</name>
    <name evidence="8" type="ORF">D641_0105855</name>
</gene>
<dbReference type="RefSeq" id="WP_017822875.1">
    <property type="nucleotide sequence ID" value="NZ_AORC01000006.1"/>
</dbReference>
<accession>A0A022L1T7</accession>
<keyword evidence="6" id="KW-0963">Cytoplasm</keyword>
<reference evidence="8 9" key="1">
    <citation type="journal article" date="2013" name="Genome Announc.">
        <title>Draft genome sequence of an Actinobacterium, Brachybacterium muris strain UCD-AY4.</title>
        <authorList>
            <person name="Lo J.R."/>
            <person name="Lang J.M."/>
            <person name="Darling A.E."/>
            <person name="Eisen J.A."/>
            <person name="Coil D.A."/>
        </authorList>
    </citation>
    <scope>NUCLEOTIDE SEQUENCE [LARGE SCALE GENOMIC DNA]</scope>
    <source>
        <strain evidence="8 9">UCD-AY4</strain>
    </source>
</reference>
<keyword evidence="1 6" id="KW-0436">Ligase</keyword>
<dbReference type="GO" id="GO:0006400">
    <property type="term" value="P:tRNA modification"/>
    <property type="evidence" value="ECO:0007669"/>
    <property type="project" value="UniProtKB-UniRule"/>
</dbReference>
<dbReference type="HOGENOM" id="CLU_018869_1_0_11"/>